<dbReference type="SUPFAM" id="SSF51735">
    <property type="entry name" value="NAD(P)-binding Rossmann-fold domains"/>
    <property type="match status" value="1"/>
</dbReference>
<evidence type="ECO:0000313" key="3">
    <source>
        <dbReference type="EMBL" id="RXK53007.1"/>
    </source>
</evidence>
<dbReference type="InterPro" id="IPR051450">
    <property type="entry name" value="Gfo/Idh/MocA_Oxidoreductases"/>
</dbReference>
<gene>
    <name evidence="3" type="ORF">ESB00_14945</name>
</gene>
<comment type="caution">
    <text evidence="3">The sequence shown here is derived from an EMBL/GenBank/DDBJ whole genome shotgun (WGS) entry which is preliminary data.</text>
</comment>
<accession>A0A4Q1C3S3</accession>
<proteinExistence type="predicted"/>
<dbReference type="Gene3D" id="3.30.360.10">
    <property type="entry name" value="Dihydrodipicolinate Reductase, domain 2"/>
    <property type="match status" value="1"/>
</dbReference>
<name>A0A4Q1C3S3_9BACT</name>
<keyword evidence="4" id="KW-1185">Reference proteome</keyword>
<dbReference type="InterPro" id="IPR000683">
    <property type="entry name" value="Gfo/Idh/MocA-like_OxRdtase_N"/>
</dbReference>
<dbReference type="EMBL" id="SDHX01000002">
    <property type="protein sequence ID" value="RXK53007.1"/>
    <property type="molecule type" value="Genomic_DNA"/>
</dbReference>
<dbReference type="PANTHER" id="PTHR43377">
    <property type="entry name" value="BILIVERDIN REDUCTASE A"/>
    <property type="match status" value="1"/>
</dbReference>
<feature type="region of interest" description="Disordered" evidence="1">
    <location>
        <begin position="15"/>
        <end position="39"/>
    </location>
</feature>
<reference evidence="3 4" key="1">
    <citation type="submission" date="2019-01" db="EMBL/GenBank/DDBJ databases">
        <title>Lacunisphaera sp. strain TWA-58.</title>
        <authorList>
            <person name="Chen W.-M."/>
        </authorList>
    </citation>
    <scope>NUCLEOTIDE SEQUENCE [LARGE SCALE GENOMIC DNA]</scope>
    <source>
        <strain evidence="3 4">TWA-58</strain>
    </source>
</reference>
<feature type="domain" description="Gfo/Idh/MocA-like oxidoreductase N-terminal" evidence="2">
    <location>
        <begin position="47"/>
        <end position="178"/>
    </location>
</feature>
<dbReference type="Proteomes" id="UP000290218">
    <property type="component" value="Unassembled WGS sequence"/>
</dbReference>
<dbReference type="Pfam" id="PF01408">
    <property type="entry name" value="GFO_IDH_MocA"/>
    <property type="match status" value="1"/>
</dbReference>
<evidence type="ECO:0000313" key="4">
    <source>
        <dbReference type="Proteomes" id="UP000290218"/>
    </source>
</evidence>
<evidence type="ECO:0000259" key="2">
    <source>
        <dbReference type="Pfam" id="PF01408"/>
    </source>
</evidence>
<dbReference type="Gene3D" id="3.40.50.720">
    <property type="entry name" value="NAD(P)-binding Rossmann-like Domain"/>
    <property type="match status" value="1"/>
</dbReference>
<sequence>MVAQALQSAGVPKFPIASPASPSCPPRHGLRAEPAGMLTGNSPSPWRTLIVGLGRIGQGYDYDLPASEHVFTHARAFSQDSQFRLVGGVDPDAGARQRFTTRYGAPAYASVAEAAVSSPDLVVVATPTEHHLSTVETVLDHCRPVALVCEKPLAYTLEEATRLLELCRAHACAVHVNYMRRTDPTTAELRARLRNGRIASPLKGVVWYSKGLYNSASHFVNLLEDLLGAEPELQQCTEGRITPTGDPEPDFTLRFAHGTVSFHALRAEDYFHNSMEWFAPNGRLRYERAGANAEWFATAPEQPGGLAVAAERLPGDFAHIQAHFTRALALALAGRPSPVCSGDQALATLRLLAQLQPFPNPVCT</sequence>
<dbReference type="AlphaFoldDB" id="A0A4Q1C3S3"/>
<dbReference type="InterPro" id="IPR036291">
    <property type="entry name" value="NAD(P)-bd_dom_sf"/>
</dbReference>
<dbReference type="PANTHER" id="PTHR43377:SF1">
    <property type="entry name" value="BILIVERDIN REDUCTASE A"/>
    <property type="match status" value="1"/>
</dbReference>
<dbReference type="GO" id="GO:0000166">
    <property type="term" value="F:nucleotide binding"/>
    <property type="evidence" value="ECO:0007669"/>
    <property type="project" value="InterPro"/>
</dbReference>
<protein>
    <submittedName>
        <fullName evidence="3">Gfo/Idh/MocA family oxidoreductase</fullName>
    </submittedName>
</protein>
<evidence type="ECO:0000256" key="1">
    <source>
        <dbReference type="SAM" id="MobiDB-lite"/>
    </source>
</evidence>
<organism evidence="3 4">
    <name type="scientific">Oleiharenicola lentus</name>
    <dbReference type="NCBI Taxonomy" id="2508720"/>
    <lineage>
        <taxon>Bacteria</taxon>
        <taxon>Pseudomonadati</taxon>
        <taxon>Verrucomicrobiota</taxon>
        <taxon>Opitutia</taxon>
        <taxon>Opitutales</taxon>
        <taxon>Opitutaceae</taxon>
        <taxon>Oleiharenicola</taxon>
    </lineage>
</organism>
<dbReference type="OrthoDB" id="9783105at2"/>